<accession>A0A8S5PRV6</accession>
<protein>
    <submittedName>
        <fullName evidence="1">Uncharacterized protein</fullName>
    </submittedName>
</protein>
<evidence type="ECO:0000313" key="1">
    <source>
        <dbReference type="EMBL" id="DAE08940.1"/>
    </source>
</evidence>
<proteinExistence type="predicted"/>
<sequence length="30" mass="3406">MIKSTVKRKKADKKYSGLMNINIGGRNRVV</sequence>
<organism evidence="1">
    <name type="scientific">Siphoviridae sp. ctTrD1</name>
    <dbReference type="NCBI Taxonomy" id="2825524"/>
    <lineage>
        <taxon>Viruses</taxon>
        <taxon>Duplodnaviria</taxon>
        <taxon>Heunggongvirae</taxon>
        <taxon>Uroviricota</taxon>
        <taxon>Caudoviricetes</taxon>
    </lineage>
</organism>
<dbReference type="EMBL" id="BK015480">
    <property type="protein sequence ID" value="DAE08940.1"/>
    <property type="molecule type" value="Genomic_DNA"/>
</dbReference>
<name>A0A8S5PRV6_9CAUD</name>
<reference evidence="1" key="1">
    <citation type="journal article" date="2021" name="Proc. Natl. Acad. Sci. U.S.A.">
        <title>A Catalog of Tens of Thousands of Viruses from Human Metagenomes Reveals Hidden Associations with Chronic Diseases.</title>
        <authorList>
            <person name="Tisza M.J."/>
            <person name="Buck C.B."/>
        </authorList>
    </citation>
    <scope>NUCLEOTIDE SEQUENCE</scope>
    <source>
        <strain evidence="1">CtTrD1</strain>
    </source>
</reference>